<dbReference type="InterPro" id="IPR019734">
    <property type="entry name" value="TPR_rpt"/>
</dbReference>
<feature type="region of interest" description="Disordered" evidence="2">
    <location>
        <begin position="741"/>
        <end position="768"/>
    </location>
</feature>
<proteinExistence type="inferred from homology"/>
<dbReference type="SUPFAM" id="SSF48452">
    <property type="entry name" value="TPR-like"/>
    <property type="match status" value="2"/>
</dbReference>
<evidence type="ECO:0000313" key="5">
    <source>
        <dbReference type="Proteomes" id="UP000031518"/>
    </source>
</evidence>
<evidence type="ECO:0000259" key="3">
    <source>
        <dbReference type="Pfam" id="PF01464"/>
    </source>
</evidence>
<dbReference type="AlphaFoldDB" id="A0A0B6WZT2"/>
<sequence>MLIFTRQLNFRAVSTLVCGSFISALLLGSSLSSCNVVPGSEADDLARLRALMRASRLPDEGTLKQIEVAHAQTPLGALARLARARLRFERRDWAGAAALLDGDFAPTKIGDYALFLRARALEESGRSVEARAAYEALVRRFPSSPRAKEASLRASKLALEGGQGSAVPTFLKDLLSQDDPAALLLAAQALERSGDLARALALYRRIYFFAPASAESGEAISSILRLNGTLAPETAEEAYVRADRLFGARLFKEAAEAYDQLAVRFPQRLDAQANLRRGIAAFNLGRLPSALSSFIAVPASAGELKAEALYYTALVHARTRQWSVAWDVANEMLRLFPQSSWTRRAFTALGYAAREAKDEWQARRFWRIAVERFPGSEEVAAAQFELAWLDHQAKDYAAAFAGFVEYLAHYADRHADFRGRAAYWAARDAERTGHMSEARALYEALQERYEATWYGYLARQRLEGLRGDAAQKERTDGLLAKAVANLGTVSVAPETAGPSEDERIARAENLATLGFDEWAFDELRLAQAKAPDSPRVNLALARLYRLRGETFQAFNALRQSYPDYAQMKPEELSREAWEIFYPLMYWETIKREARARGLDPYAIAGLIRQESVFDTRAVSRANARGLMQLLVPTARLVSKRYGLTDQIDADALHDPNLNIRLGTAYFKDQMARFGRLEYAAAAYNAGPNRVAQWLTSLPADLDEWAEAIPLSETRGYVQGVVRNMLQYRRLYDENGNFRPEVGRAPISPTGAPVRARRALTDERREERE</sequence>
<dbReference type="CDD" id="cd13401">
    <property type="entry name" value="Slt70-like"/>
    <property type="match status" value="1"/>
</dbReference>
<dbReference type="InterPro" id="IPR011990">
    <property type="entry name" value="TPR-like_helical_dom_sf"/>
</dbReference>
<dbReference type="Pfam" id="PF13432">
    <property type="entry name" value="TPR_16"/>
    <property type="match status" value="2"/>
</dbReference>
<dbReference type="Gene3D" id="1.25.40.10">
    <property type="entry name" value="Tetratricopeptide repeat domain"/>
    <property type="match status" value="3"/>
</dbReference>
<dbReference type="PROSITE" id="PS51257">
    <property type="entry name" value="PROKAR_LIPOPROTEIN"/>
    <property type="match status" value="1"/>
</dbReference>
<dbReference type="STRING" id="454194.PYK22_01826"/>
<protein>
    <submittedName>
        <fullName evidence="4">Soluble lytic murein transglycosylase-like protein</fullName>
        <ecNumber evidence="4">3.2.1.-</ecNumber>
    </submittedName>
</protein>
<dbReference type="Proteomes" id="UP000031518">
    <property type="component" value="Unassembled WGS sequence"/>
</dbReference>
<evidence type="ECO:0000256" key="2">
    <source>
        <dbReference type="SAM" id="MobiDB-lite"/>
    </source>
</evidence>
<feature type="compositionally biased region" description="Basic and acidic residues" evidence="2">
    <location>
        <begin position="758"/>
        <end position="768"/>
    </location>
</feature>
<dbReference type="OrthoDB" id="9815002at2"/>
<evidence type="ECO:0000256" key="1">
    <source>
        <dbReference type="ARBA" id="ARBA00007734"/>
    </source>
</evidence>
<keyword evidence="5" id="KW-1185">Reference proteome</keyword>
<dbReference type="PANTHER" id="PTHR37423">
    <property type="entry name" value="SOLUBLE LYTIC MUREIN TRANSGLYCOSYLASE-RELATED"/>
    <property type="match status" value="1"/>
</dbReference>
<dbReference type="InterPro" id="IPR023346">
    <property type="entry name" value="Lysozyme-like_dom_sf"/>
</dbReference>
<dbReference type="RefSeq" id="WP_041976396.1">
    <property type="nucleotide sequence ID" value="NZ_CBXV010000006.1"/>
</dbReference>
<feature type="domain" description="Transglycosylase SLT" evidence="3">
    <location>
        <begin position="588"/>
        <end position="695"/>
    </location>
</feature>
<name>A0A0B6WZT2_9BACT</name>
<gene>
    <name evidence="4" type="ORF">PYK22_01826</name>
</gene>
<reference evidence="4 5" key="2">
    <citation type="submission" date="2015-01" db="EMBL/GenBank/DDBJ databases">
        <title>Complete genome sequence of Pyrinomonas methylaliphatogenes type strain K22T.</title>
        <authorList>
            <person name="Lee K.C.Y."/>
            <person name="Power J.F."/>
            <person name="Dunfield P.F."/>
            <person name="Morgan X.C."/>
            <person name="Huttenhower C."/>
            <person name="Stott M.B."/>
        </authorList>
    </citation>
    <scope>NUCLEOTIDE SEQUENCE [LARGE SCALE GENOMIC DNA]</scope>
    <source>
        <strain evidence="4 5">K22</strain>
    </source>
</reference>
<dbReference type="SUPFAM" id="SSF53955">
    <property type="entry name" value="Lysozyme-like"/>
    <property type="match status" value="1"/>
</dbReference>
<evidence type="ECO:0000313" key="4">
    <source>
        <dbReference type="EMBL" id="CDM65819.1"/>
    </source>
</evidence>
<accession>A0A0B6WZT2</accession>
<dbReference type="PANTHER" id="PTHR37423:SF2">
    <property type="entry name" value="MEMBRANE-BOUND LYTIC MUREIN TRANSGLYCOSYLASE C"/>
    <property type="match status" value="1"/>
</dbReference>
<keyword evidence="4" id="KW-0326">Glycosidase</keyword>
<dbReference type="GO" id="GO:0016798">
    <property type="term" value="F:hydrolase activity, acting on glycosyl bonds"/>
    <property type="evidence" value="ECO:0007669"/>
    <property type="project" value="UniProtKB-KW"/>
</dbReference>
<dbReference type="EMBL" id="CBXV010000006">
    <property type="protein sequence ID" value="CDM65819.1"/>
    <property type="molecule type" value="Genomic_DNA"/>
</dbReference>
<dbReference type="Pfam" id="PF13174">
    <property type="entry name" value="TPR_6"/>
    <property type="match status" value="1"/>
</dbReference>
<keyword evidence="4" id="KW-0378">Hydrolase</keyword>
<comment type="similarity">
    <text evidence="1">Belongs to the transglycosylase Slt family.</text>
</comment>
<dbReference type="EC" id="3.2.1.-" evidence="4"/>
<organism evidence="4 5">
    <name type="scientific">Pyrinomonas methylaliphatogenes</name>
    <dbReference type="NCBI Taxonomy" id="454194"/>
    <lineage>
        <taxon>Bacteria</taxon>
        <taxon>Pseudomonadati</taxon>
        <taxon>Acidobacteriota</taxon>
        <taxon>Blastocatellia</taxon>
        <taxon>Blastocatellales</taxon>
        <taxon>Pyrinomonadaceae</taxon>
        <taxon>Pyrinomonas</taxon>
    </lineage>
</organism>
<dbReference type="Pfam" id="PF01464">
    <property type="entry name" value="SLT"/>
    <property type="match status" value="1"/>
</dbReference>
<dbReference type="Gene3D" id="1.10.530.10">
    <property type="match status" value="1"/>
</dbReference>
<reference evidence="4 5" key="1">
    <citation type="submission" date="2013-12" db="EMBL/GenBank/DDBJ databases">
        <authorList>
            <person name="Stott M."/>
        </authorList>
    </citation>
    <scope>NUCLEOTIDE SEQUENCE [LARGE SCALE GENOMIC DNA]</scope>
    <source>
        <strain evidence="4 5">K22</strain>
    </source>
</reference>
<dbReference type="InterPro" id="IPR008258">
    <property type="entry name" value="Transglycosylase_SLT_dom_1"/>
</dbReference>